<protein>
    <submittedName>
        <fullName evidence="4">132 kDa protein</fullName>
    </submittedName>
</protein>
<evidence type="ECO:0000313" key="5">
    <source>
        <dbReference type="Proteomes" id="UP001152797"/>
    </source>
</evidence>
<feature type="region of interest" description="Disordered" evidence="1">
    <location>
        <begin position="35"/>
        <end position="60"/>
    </location>
</feature>
<dbReference type="EMBL" id="CAMXCT030001621">
    <property type="protein sequence ID" value="CAL4779011.1"/>
    <property type="molecule type" value="Genomic_DNA"/>
</dbReference>
<evidence type="ECO:0000313" key="4">
    <source>
        <dbReference type="EMBL" id="CAL4779011.1"/>
    </source>
</evidence>
<evidence type="ECO:0000313" key="3">
    <source>
        <dbReference type="EMBL" id="CAL1145074.1"/>
    </source>
</evidence>
<reference evidence="2" key="1">
    <citation type="submission" date="2022-10" db="EMBL/GenBank/DDBJ databases">
        <authorList>
            <person name="Chen Y."/>
            <person name="Dougan E. K."/>
            <person name="Chan C."/>
            <person name="Rhodes N."/>
            <person name="Thang M."/>
        </authorList>
    </citation>
    <scope>NUCLEOTIDE SEQUENCE</scope>
</reference>
<comment type="caution">
    <text evidence="2">The sequence shown here is derived from an EMBL/GenBank/DDBJ whole genome shotgun (WGS) entry which is preliminary data.</text>
</comment>
<proteinExistence type="predicted"/>
<name>A0A9P1FW13_9DINO</name>
<accession>A0A9P1FW13</accession>
<evidence type="ECO:0000313" key="2">
    <source>
        <dbReference type="EMBL" id="CAI3991699.1"/>
    </source>
</evidence>
<dbReference type="OrthoDB" id="448490at2759"/>
<reference evidence="3" key="2">
    <citation type="submission" date="2024-04" db="EMBL/GenBank/DDBJ databases">
        <authorList>
            <person name="Chen Y."/>
            <person name="Shah S."/>
            <person name="Dougan E. K."/>
            <person name="Thang M."/>
            <person name="Chan C."/>
        </authorList>
    </citation>
    <scope>NUCLEOTIDE SEQUENCE [LARGE SCALE GENOMIC DNA]</scope>
</reference>
<feature type="region of interest" description="Disordered" evidence="1">
    <location>
        <begin position="73"/>
        <end position="127"/>
    </location>
</feature>
<evidence type="ECO:0000256" key="1">
    <source>
        <dbReference type="SAM" id="MobiDB-lite"/>
    </source>
</evidence>
<feature type="compositionally biased region" description="Polar residues" evidence="1">
    <location>
        <begin position="75"/>
        <end position="88"/>
    </location>
</feature>
<sequence length="127" mass="14671">MGLMCLAESYKIYRLYVEERLYTHPLFELARSDTSRVVDRNGASTRLNTSERDDPEAANPQVQFSEIRAFAGQGRSLNQAPPSSTPYQNMGMPAESRQAWLKRMEEDQAQRGKTVRELEDDRLMQKR</sequence>
<keyword evidence="5" id="KW-1185">Reference proteome</keyword>
<dbReference type="Proteomes" id="UP001152797">
    <property type="component" value="Unassembled WGS sequence"/>
</dbReference>
<organism evidence="2">
    <name type="scientific">Cladocopium goreaui</name>
    <dbReference type="NCBI Taxonomy" id="2562237"/>
    <lineage>
        <taxon>Eukaryota</taxon>
        <taxon>Sar</taxon>
        <taxon>Alveolata</taxon>
        <taxon>Dinophyceae</taxon>
        <taxon>Suessiales</taxon>
        <taxon>Symbiodiniaceae</taxon>
        <taxon>Cladocopium</taxon>
    </lineage>
</organism>
<dbReference type="EMBL" id="CAMXCT010001621">
    <property type="protein sequence ID" value="CAI3991699.1"/>
    <property type="molecule type" value="Genomic_DNA"/>
</dbReference>
<dbReference type="EMBL" id="CAMXCT020001621">
    <property type="protein sequence ID" value="CAL1145074.1"/>
    <property type="molecule type" value="Genomic_DNA"/>
</dbReference>
<feature type="compositionally biased region" description="Basic and acidic residues" evidence="1">
    <location>
        <begin position="102"/>
        <end position="127"/>
    </location>
</feature>
<gene>
    <name evidence="2" type="ORF">C1SCF055_LOCUS18585</name>
</gene>
<dbReference type="AlphaFoldDB" id="A0A9P1FW13"/>